<keyword evidence="6" id="KW-1185">Reference proteome</keyword>
<feature type="compositionally biased region" description="Polar residues" evidence="3">
    <location>
        <begin position="1"/>
        <end position="51"/>
    </location>
</feature>
<evidence type="ECO:0000313" key="5">
    <source>
        <dbReference type="EMBL" id="KAF9519230.1"/>
    </source>
</evidence>
<evidence type="ECO:0000313" key="6">
    <source>
        <dbReference type="Proteomes" id="UP000886523"/>
    </source>
</evidence>
<organism evidence="5 6">
    <name type="scientific">Hydnum rufescens UP504</name>
    <dbReference type="NCBI Taxonomy" id="1448309"/>
    <lineage>
        <taxon>Eukaryota</taxon>
        <taxon>Fungi</taxon>
        <taxon>Dikarya</taxon>
        <taxon>Basidiomycota</taxon>
        <taxon>Agaricomycotina</taxon>
        <taxon>Agaricomycetes</taxon>
        <taxon>Cantharellales</taxon>
        <taxon>Hydnaceae</taxon>
        <taxon>Hydnum</taxon>
    </lineage>
</organism>
<reference evidence="5" key="1">
    <citation type="journal article" date="2020" name="Nat. Commun.">
        <title>Large-scale genome sequencing of mycorrhizal fungi provides insights into the early evolution of symbiotic traits.</title>
        <authorList>
            <person name="Miyauchi S."/>
            <person name="Kiss E."/>
            <person name="Kuo A."/>
            <person name="Drula E."/>
            <person name="Kohler A."/>
            <person name="Sanchez-Garcia M."/>
            <person name="Morin E."/>
            <person name="Andreopoulos B."/>
            <person name="Barry K.W."/>
            <person name="Bonito G."/>
            <person name="Buee M."/>
            <person name="Carver A."/>
            <person name="Chen C."/>
            <person name="Cichocki N."/>
            <person name="Clum A."/>
            <person name="Culley D."/>
            <person name="Crous P.W."/>
            <person name="Fauchery L."/>
            <person name="Girlanda M."/>
            <person name="Hayes R.D."/>
            <person name="Keri Z."/>
            <person name="LaButti K."/>
            <person name="Lipzen A."/>
            <person name="Lombard V."/>
            <person name="Magnuson J."/>
            <person name="Maillard F."/>
            <person name="Murat C."/>
            <person name="Nolan M."/>
            <person name="Ohm R.A."/>
            <person name="Pangilinan J."/>
            <person name="Pereira M.F."/>
            <person name="Perotto S."/>
            <person name="Peter M."/>
            <person name="Pfister S."/>
            <person name="Riley R."/>
            <person name="Sitrit Y."/>
            <person name="Stielow J.B."/>
            <person name="Szollosi G."/>
            <person name="Zifcakova L."/>
            <person name="Stursova M."/>
            <person name="Spatafora J.W."/>
            <person name="Tedersoo L."/>
            <person name="Vaario L.M."/>
            <person name="Yamada A."/>
            <person name="Yan M."/>
            <person name="Wang P."/>
            <person name="Xu J."/>
            <person name="Bruns T."/>
            <person name="Baldrian P."/>
            <person name="Vilgalys R."/>
            <person name="Dunand C."/>
            <person name="Henrissat B."/>
            <person name="Grigoriev I.V."/>
            <person name="Hibbett D."/>
            <person name="Nagy L.G."/>
            <person name="Martin F.M."/>
        </authorList>
    </citation>
    <scope>NUCLEOTIDE SEQUENCE</scope>
    <source>
        <strain evidence="5">UP504</strain>
    </source>
</reference>
<dbReference type="Gene3D" id="1.20.5.170">
    <property type="match status" value="1"/>
</dbReference>
<evidence type="ECO:0000259" key="4">
    <source>
        <dbReference type="PROSITE" id="PS00036"/>
    </source>
</evidence>
<name>A0A9P6B827_9AGAM</name>
<evidence type="ECO:0000256" key="3">
    <source>
        <dbReference type="SAM" id="MobiDB-lite"/>
    </source>
</evidence>
<feature type="region of interest" description="Disordered" evidence="3">
    <location>
        <begin position="1"/>
        <end position="191"/>
    </location>
</feature>
<dbReference type="PROSITE" id="PS00036">
    <property type="entry name" value="BZIP_BASIC"/>
    <property type="match status" value="1"/>
</dbReference>
<dbReference type="PANTHER" id="PTHR40621:SF6">
    <property type="entry name" value="AP-1-LIKE TRANSCRIPTION FACTOR YAP1-RELATED"/>
    <property type="match status" value="1"/>
</dbReference>
<proteinExistence type="predicted"/>
<gene>
    <name evidence="5" type="ORF">BS47DRAFT_1358357</name>
</gene>
<dbReference type="SUPFAM" id="SSF57959">
    <property type="entry name" value="Leucine zipper domain"/>
    <property type="match status" value="1"/>
</dbReference>
<sequence length="314" mass="33855">MSMQPPNDRYTSGGSRSDSAAYGSSYSQPPGTYTQFTTSMSQQPHPESRPSTLGPPSVLPKPTSTRGRKRKSPPSNEATNAHVPPQPQVQLQYPEGGTSQQQPPPPPQPSQQQYAHIAPHPGMDSFSSGAQNPNATSSPDLNGSGTTPELEGTVVSTSTTRTVSQTKRAEQNRKAQRAFRERRDQHVKNLEQRSLLLDQALAASEDANRRFEECRHMVDALRAENQRLLAALQQYTGGGPIPTSFGGSAHGPDPNEPSHHNMSTEGPPAPQGGKGNQRQSSSVLSQVDDDREEGEIRGMEVPRPTNATDLVLLG</sequence>
<dbReference type="InterPro" id="IPR046347">
    <property type="entry name" value="bZIP_sf"/>
</dbReference>
<comment type="caution">
    <text evidence="5">The sequence shown here is derived from an EMBL/GenBank/DDBJ whole genome shotgun (WGS) entry which is preliminary data.</text>
</comment>
<comment type="subcellular location">
    <subcellularLocation>
        <location evidence="1">Nucleus</location>
    </subcellularLocation>
</comment>
<feature type="compositionally biased region" description="Low complexity" evidence="3">
    <location>
        <begin position="153"/>
        <end position="166"/>
    </location>
</feature>
<dbReference type="EMBL" id="MU128919">
    <property type="protein sequence ID" value="KAF9519230.1"/>
    <property type="molecule type" value="Genomic_DNA"/>
</dbReference>
<accession>A0A9P6B827</accession>
<feature type="compositionally biased region" description="Polar residues" evidence="3">
    <location>
        <begin position="125"/>
        <end position="147"/>
    </location>
</feature>
<dbReference type="PANTHER" id="PTHR40621">
    <property type="entry name" value="TRANSCRIPTION FACTOR KAPC-RELATED"/>
    <property type="match status" value="1"/>
</dbReference>
<dbReference type="InterPro" id="IPR004827">
    <property type="entry name" value="bZIP"/>
</dbReference>
<dbReference type="AlphaFoldDB" id="A0A9P6B827"/>
<feature type="region of interest" description="Disordered" evidence="3">
    <location>
        <begin position="239"/>
        <end position="314"/>
    </location>
</feature>
<protein>
    <recommendedName>
        <fullName evidence="4">BZIP domain-containing protein</fullName>
    </recommendedName>
</protein>
<dbReference type="GO" id="GO:0090575">
    <property type="term" value="C:RNA polymerase II transcription regulator complex"/>
    <property type="evidence" value="ECO:0007669"/>
    <property type="project" value="TreeGrafter"/>
</dbReference>
<evidence type="ECO:0000256" key="2">
    <source>
        <dbReference type="ARBA" id="ARBA00023242"/>
    </source>
</evidence>
<keyword evidence="2" id="KW-0539">Nucleus</keyword>
<evidence type="ECO:0000256" key="1">
    <source>
        <dbReference type="ARBA" id="ARBA00004123"/>
    </source>
</evidence>
<dbReference type="OrthoDB" id="2593073at2759"/>
<dbReference type="GO" id="GO:0001228">
    <property type="term" value="F:DNA-binding transcription activator activity, RNA polymerase II-specific"/>
    <property type="evidence" value="ECO:0007669"/>
    <property type="project" value="TreeGrafter"/>
</dbReference>
<feature type="compositionally biased region" description="Basic and acidic residues" evidence="3">
    <location>
        <begin position="167"/>
        <end position="191"/>
    </location>
</feature>
<dbReference type="GO" id="GO:0000976">
    <property type="term" value="F:transcription cis-regulatory region binding"/>
    <property type="evidence" value="ECO:0007669"/>
    <property type="project" value="InterPro"/>
</dbReference>
<dbReference type="Proteomes" id="UP000886523">
    <property type="component" value="Unassembled WGS sequence"/>
</dbReference>
<feature type="domain" description="BZIP" evidence="4">
    <location>
        <begin position="167"/>
        <end position="182"/>
    </location>
</feature>
<dbReference type="InterPro" id="IPR050936">
    <property type="entry name" value="AP-1-like"/>
</dbReference>
<dbReference type="CDD" id="cd14688">
    <property type="entry name" value="bZIP_YAP"/>
    <property type="match status" value="1"/>
</dbReference>
<feature type="compositionally biased region" description="Low complexity" evidence="3">
    <location>
        <begin position="277"/>
        <end position="286"/>
    </location>
</feature>